<reference evidence="11" key="1">
    <citation type="journal article" date="2019" name="Int. J. Syst. Evol. Microbiol.">
        <title>The Global Catalogue of Microorganisms (GCM) 10K type strain sequencing project: providing services to taxonomists for standard genome sequencing and annotation.</title>
        <authorList>
            <consortium name="The Broad Institute Genomics Platform"/>
            <consortium name="The Broad Institute Genome Sequencing Center for Infectious Disease"/>
            <person name="Wu L."/>
            <person name="Ma J."/>
        </authorList>
    </citation>
    <scope>NUCLEOTIDE SEQUENCE [LARGE SCALE GENOMIC DNA]</scope>
    <source>
        <strain evidence="11">CCUG 60898</strain>
    </source>
</reference>
<comment type="pathway">
    <text evidence="2">Plant hormone metabolism; auxin biosynthesis.</text>
</comment>
<evidence type="ECO:0000256" key="3">
    <source>
        <dbReference type="ARBA" id="ARBA00005833"/>
    </source>
</evidence>
<evidence type="ECO:0000256" key="7">
    <source>
        <dbReference type="ARBA" id="ARBA00023070"/>
    </source>
</evidence>
<dbReference type="EMBL" id="JBHTJP010000034">
    <property type="protein sequence ID" value="MFD0976859.1"/>
    <property type="molecule type" value="Genomic_DNA"/>
</dbReference>
<dbReference type="Pfam" id="PF01593">
    <property type="entry name" value="Amino_oxidase"/>
    <property type="match status" value="1"/>
</dbReference>
<comment type="catalytic activity">
    <reaction evidence="8">
        <text>L-tryptophan + O2 = indole-3-acetamide + CO2 + H2O</text>
        <dbReference type="Rhea" id="RHEA:16165"/>
        <dbReference type="ChEBI" id="CHEBI:15377"/>
        <dbReference type="ChEBI" id="CHEBI:15379"/>
        <dbReference type="ChEBI" id="CHEBI:16031"/>
        <dbReference type="ChEBI" id="CHEBI:16526"/>
        <dbReference type="ChEBI" id="CHEBI:57912"/>
        <dbReference type="EC" id="1.13.12.3"/>
    </reaction>
</comment>
<dbReference type="SUPFAM" id="SSF51905">
    <property type="entry name" value="FAD/NAD(P)-binding domain"/>
    <property type="match status" value="1"/>
</dbReference>
<gene>
    <name evidence="10" type="ORF">ACFQ1G_08655</name>
</gene>
<dbReference type="InterPro" id="IPR001613">
    <property type="entry name" value="Flavin_amine_oxidase"/>
</dbReference>
<evidence type="ECO:0000256" key="5">
    <source>
        <dbReference type="ARBA" id="ARBA00017871"/>
    </source>
</evidence>
<dbReference type="RefSeq" id="WP_380738638.1">
    <property type="nucleotide sequence ID" value="NZ_JBHTJP010000034.1"/>
</dbReference>
<dbReference type="SUPFAM" id="SSF54373">
    <property type="entry name" value="FAD-linked reductases, C-terminal domain"/>
    <property type="match status" value="1"/>
</dbReference>
<feature type="domain" description="Amine oxidase" evidence="9">
    <location>
        <begin position="57"/>
        <end position="489"/>
    </location>
</feature>
<evidence type="ECO:0000256" key="6">
    <source>
        <dbReference type="ARBA" id="ARBA00023002"/>
    </source>
</evidence>
<evidence type="ECO:0000256" key="8">
    <source>
        <dbReference type="ARBA" id="ARBA00047321"/>
    </source>
</evidence>
<comment type="cofactor">
    <cofactor evidence="1">
        <name>FAD</name>
        <dbReference type="ChEBI" id="CHEBI:57692"/>
    </cofactor>
</comment>
<evidence type="ECO:0000256" key="2">
    <source>
        <dbReference type="ARBA" id="ARBA00004814"/>
    </source>
</evidence>
<keyword evidence="6" id="KW-0560">Oxidoreductase</keyword>
<dbReference type="PANTHER" id="PTHR10742">
    <property type="entry name" value="FLAVIN MONOAMINE OXIDASE"/>
    <property type="match status" value="1"/>
</dbReference>
<organism evidence="10 11">
    <name type="scientific">Salinimicrobium gaetbulicola</name>
    <dbReference type="NCBI Taxonomy" id="999702"/>
    <lineage>
        <taxon>Bacteria</taxon>
        <taxon>Pseudomonadati</taxon>
        <taxon>Bacteroidota</taxon>
        <taxon>Flavobacteriia</taxon>
        <taxon>Flavobacteriales</taxon>
        <taxon>Flavobacteriaceae</taxon>
        <taxon>Salinimicrobium</taxon>
    </lineage>
</organism>
<protein>
    <recommendedName>
        <fullName evidence="5">Tryptophan 2-monooxygenase</fullName>
        <ecNumber evidence="4">1.13.12.3</ecNumber>
    </recommendedName>
</protein>
<dbReference type="InterPro" id="IPR036188">
    <property type="entry name" value="FAD/NAD-bd_sf"/>
</dbReference>
<name>A0ABW3IFE9_9FLAO</name>
<comment type="similarity">
    <text evidence="3">Belongs to the tryptophan 2-monooxygenase family.</text>
</comment>
<keyword evidence="7" id="KW-0073">Auxin biosynthesis</keyword>
<evidence type="ECO:0000313" key="11">
    <source>
        <dbReference type="Proteomes" id="UP001597100"/>
    </source>
</evidence>
<comment type="caution">
    <text evidence="10">The sequence shown here is derived from an EMBL/GenBank/DDBJ whole genome shotgun (WGS) entry which is preliminary data.</text>
</comment>
<evidence type="ECO:0000313" key="10">
    <source>
        <dbReference type="EMBL" id="MFD0976859.1"/>
    </source>
</evidence>
<dbReference type="Proteomes" id="UP001597100">
    <property type="component" value="Unassembled WGS sequence"/>
</dbReference>
<dbReference type="Gene3D" id="3.50.50.60">
    <property type="entry name" value="FAD/NAD(P)-binding domain"/>
    <property type="match status" value="1"/>
</dbReference>
<dbReference type="InterPro" id="IPR050281">
    <property type="entry name" value="Flavin_monoamine_oxidase"/>
</dbReference>
<evidence type="ECO:0000256" key="1">
    <source>
        <dbReference type="ARBA" id="ARBA00001974"/>
    </source>
</evidence>
<dbReference type="InterPro" id="IPR002937">
    <property type="entry name" value="Amino_oxidase"/>
</dbReference>
<evidence type="ECO:0000259" key="9">
    <source>
        <dbReference type="Pfam" id="PF01593"/>
    </source>
</evidence>
<dbReference type="EC" id="1.13.12.3" evidence="4"/>
<evidence type="ECO:0000256" key="4">
    <source>
        <dbReference type="ARBA" id="ARBA00012535"/>
    </source>
</evidence>
<dbReference type="PRINTS" id="PR00757">
    <property type="entry name" value="AMINEOXDASEF"/>
</dbReference>
<proteinExistence type="inferred from homology"/>
<keyword evidence="11" id="KW-1185">Reference proteome</keyword>
<accession>A0ABW3IFE9</accession>
<dbReference type="PANTHER" id="PTHR10742:SF342">
    <property type="entry name" value="AMINE OXIDASE"/>
    <property type="match status" value="1"/>
</dbReference>
<sequence>MKTNTDLISRKLFLQQIGLGITALSSGMFFSETLSAAGLNLSKTTSPKKILIIGGGLSGLSAARALKDAGHDVTLLEARNRPGGRVSTLRKPFKEGLYVEEGAAAFSSTYTHALKYIDEFALEKIPWAMPNEPVLYYMDGKLIKVGNEEKVEWPYELTTEEKDLGPMGLVKKYFIDTLPPEITDPEKWDQPPLIQMDHSSLADYMREQGASEGAIKLVKNTMWFAAVPGETSGLSMAVSDFGLFMGGSPFIIKGGNDLLPKELAKSLGETIRYDVEVKGILDQGDKVLIKTNSDEVFSADKVIVAVPLKVLDKITFEPVLSSQKREAINSVPVLNITRTFLEVDKPFWKQDGLSGMAYTDQLLGQVNAYHNFMDAENGPAILESFVAGEDAKNLGELKNDEVIGEIKKQMYKLYPQINDHFTEGYVKAWSADPYALGGPSWPAPGDVTNYLKDLQTAHGNVHFAGEHTSILRSTMEGALRSGVRAANEIEMGED</sequence>